<dbReference type="InterPro" id="IPR002104">
    <property type="entry name" value="Integrase_catalytic"/>
</dbReference>
<dbReference type="Gene3D" id="1.10.443.10">
    <property type="entry name" value="Intergrase catalytic core"/>
    <property type="match status" value="1"/>
</dbReference>
<keyword evidence="2" id="KW-0238">DNA-binding</keyword>
<evidence type="ECO:0000313" key="5">
    <source>
        <dbReference type="EMBL" id="PXV56007.1"/>
    </source>
</evidence>
<evidence type="ECO:0000256" key="3">
    <source>
        <dbReference type="ARBA" id="ARBA00023172"/>
    </source>
</evidence>
<comment type="caution">
    <text evidence="5">The sequence shown here is derived from an EMBL/GenBank/DDBJ whole genome shotgun (WGS) entry which is preliminary data.</text>
</comment>
<sequence length="346" mass="40317">MSRKEGGSMIKDYSFKCSVATYIVSYIEYKQKSGRHVETIFYTMLTFDRFLQEMQYTKEYVDKDIIDAWLDSMKNLSCATYYRKVLEIRRFLYYMSRLGVDNYIPPKPPSRHKEHPPYIFTHDEMDRIFSSCDSLRLKNFYPRSLMIAVPAYIRLLYSTAIRTSEALSINNGDVDFSRHVILLRQTKNGSQRLVPLNPSMEKVLKEYIAYRDRMPIKGLCDSHSPLFVNLVGKRCDRGSMGHVFRRVLTDAGISLADHGKGPSLHSLRYTACIHSFVKMFRAGKSLYCSLPILSSFMGHRKVFDTEYYLRLTQEMFPELNVMDLNVTNCINEIVKQSLNPCKYNNS</sequence>
<dbReference type="Pfam" id="PF00589">
    <property type="entry name" value="Phage_integrase"/>
    <property type="match status" value="1"/>
</dbReference>
<dbReference type="InterPro" id="IPR011010">
    <property type="entry name" value="DNA_brk_join_enz"/>
</dbReference>
<dbReference type="GO" id="GO:0003677">
    <property type="term" value="F:DNA binding"/>
    <property type="evidence" value="ECO:0007669"/>
    <property type="project" value="UniProtKB-KW"/>
</dbReference>
<dbReference type="GO" id="GO:0006310">
    <property type="term" value="P:DNA recombination"/>
    <property type="evidence" value="ECO:0007669"/>
    <property type="project" value="UniProtKB-KW"/>
</dbReference>
<dbReference type="PANTHER" id="PTHR30349">
    <property type="entry name" value="PHAGE INTEGRASE-RELATED"/>
    <property type="match status" value="1"/>
</dbReference>
<dbReference type="InterPro" id="IPR050090">
    <property type="entry name" value="Tyrosine_recombinase_XerCD"/>
</dbReference>
<dbReference type="SUPFAM" id="SSF56349">
    <property type="entry name" value="DNA breaking-rejoining enzymes"/>
    <property type="match status" value="1"/>
</dbReference>
<reference evidence="5 6" key="1">
    <citation type="submission" date="2018-03" db="EMBL/GenBank/DDBJ databases">
        <title>Genomic Encyclopedia of Archaeal and Bacterial Type Strains, Phase II (KMG-II): from individual species to whole genera.</title>
        <authorList>
            <person name="Goeker M."/>
        </authorList>
    </citation>
    <scope>NUCLEOTIDE SEQUENCE [LARGE SCALE GENOMIC DNA]</scope>
    <source>
        <strain evidence="5 6">DSM 100214</strain>
    </source>
</reference>
<gene>
    <name evidence="5" type="ORF">CLV62_1613</name>
</gene>
<dbReference type="PANTHER" id="PTHR30349:SF41">
    <property type="entry name" value="INTEGRASE_RECOMBINASE PROTEIN MJ0367-RELATED"/>
    <property type="match status" value="1"/>
</dbReference>
<protein>
    <submittedName>
        <fullName evidence="5">Site-specific recombinase XerD</fullName>
    </submittedName>
</protein>
<comment type="similarity">
    <text evidence="1">Belongs to the 'phage' integrase family.</text>
</comment>
<evidence type="ECO:0000313" key="6">
    <source>
        <dbReference type="Proteomes" id="UP000247973"/>
    </source>
</evidence>
<evidence type="ECO:0000256" key="1">
    <source>
        <dbReference type="ARBA" id="ARBA00008857"/>
    </source>
</evidence>
<name>A0A2V3PJ18_9BACT</name>
<accession>A0A2V3PJ18</accession>
<organism evidence="5 6">
    <name type="scientific">Dysgonomonas alginatilytica</name>
    <dbReference type="NCBI Taxonomy" id="1605892"/>
    <lineage>
        <taxon>Bacteria</taxon>
        <taxon>Pseudomonadati</taxon>
        <taxon>Bacteroidota</taxon>
        <taxon>Bacteroidia</taxon>
        <taxon>Bacteroidales</taxon>
        <taxon>Dysgonomonadaceae</taxon>
        <taxon>Dysgonomonas</taxon>
    </lineage>
</organism>
<dbReference type="AlphaFoldDB" id="A0A2V3PJ18"/>
<dbReference type="EMBL" id="QICL01000061">
    <property type="protein sequence ID" value="PXV56007.1"/>
    <property type="molecule type" value="Genomic_DNA"/>
</dbReference>
<proteinExistence type="inferred from homology"/>
<dbReference type="PROSITE" id="PS51898">
    <property type="entry name" value="TYR_RECOMBINASE"/>
    <property type="match status" value="1"/>
</dbReference>
<keyword evidence="3" id="KW-0233">DNA recombination</keyword>
<feature type="domain" description="Tyr recombinase" evidence="4">
    <location>
        <begin position="115"/>
        <end position="321"/>
    </location>
</feature>
<dbReference type="InterPro" id="IPR013762">
    <property type="entry name" value="Integrase-like_cat_sf"/>
</dbReference>
<dbReference type="RefSeq" id="WP_110312785.1">
    <property type="nucleotide sequence ID" value="NZ_QICL01000061.1"/>
</dbReference>
<evidence type="ECO:0000259" key="4">
    <source>
        <dbReference type="PROSITE" id="PS51898"/>
    </source>
</evidence>
<evidence type="ECO:0000256" key="2">
    <source>
        <dbReference type="ARBA" id="ARBA00023125"/>
    </source>
</evidence>
<keyword evidence="6" id="KW-1185">Reference proteome</keyword>
<dbReference type="OrthoDB" id="9766545at2"/>
<dbReference type="GO" id="GO:0015074">
    <property type="term" value="P:DNA integration"/>
    <property type="evidence" value="ECO:0007669"/>
    <property type="project" value="InterPro"/>
</dbReference>
<dbReference type="Proteomes" id="UP000247973">
    <property type="component" value="Unassembled WGS sequence"/>
</dbReference>